<dbReference type="GO" id="GO:0006006">
    <property type="term" value="P:glucose metabolic process"/>
    <property type="evidence" value="ECO:0007669"/>
    <property type="project" value="TreeGrafter"/>
</dbReference>
<evidence type="ECO:0000259" key="8">
    <source>
        <dbReference type="Pfam" id="PF00349"/>
    </source>
</evidence>
<dbReference type="PANTHER" id="PTHR19443:SF16">
    <property type="entry name" value="HEXOKINASE TYPE 1-RELATED"/>
    <property type="match status" value="1"/>
</dbReference>
<dbReference type="EMBL" id="ASPP01014607">
    <property type="protein sequence ID" value="ETO18650.1"/>
    <property type="molecule type" value="Genomic_DNA"/>
</dbReference>
<comment type="catalytic activity">
    <reaction evidence="5">
        <text>D-fructose + ATP = D-fructose 6-phosphate + ADP + H(+)</text>
        <dbReference type="Rhea" id="RHEA:16125"/>
        <dbReference type="ChEBI" id="CHEBI:15378"/>
        <dbReference type="ChEBI" id="CHEBI:30616"/>
        <dbReference type="ChEBI" id="CHEBI:37721"/>
        <dbReference type="ChEBI" id="CHEBI:61527"/>
        <dbReference type="ChEBI" id="CHEBI:456216"/>
        <dbReference type="EC" id="2.7.1.1"/>
    </reaction>
    <physiologicalReaction direction="left-to-right" evidence="5">
        <dbReference type="Rhea" id="RHEA:16126"/>
    </physiologicalReaction>
</comment>
<keyword evidence="7" id="KW-0812">Transmembrane</keyword>
<dbReference type="Proteomes" id="UP000023152">
    <property type="component" value="Unassembled WGS sequence"/>
</dbReference>
<name>X6MX96_RETFI</name>
<dbReference type="EC" id="2.7.1.-" evidence="6"/>
<keyword evidence="7" id="KW-1133">Transmembrane helix</keyword>
<keyword evidence="6 9" id="KW-0418">Kinase</keyword>
<gene>
    <name evidence="9" type="ORF">RFI_18612</name>
</gene>
<evidence type="ECO:0000256" key="7">
    <source>
        <dbReference type="SAM" id="Phobius"/>
    </source>
</evidence>
<comment type="pathway">
    <text evidence="1">Carbohydrate degradation; glycolysis; D-glyceraldehyde 3-phosphate and glycerone phosphate from D-glucose: step 1/4.</text>
</comment>
<comment type="catalytic activity">
    <reaction evidence="4">
        <text>a D-hexose + ATP = a D-hexose 6-phosphate + ADP + H(+)</text>
        <dbReference type="Rhea" id="RHEA:22740"/>
        <dbReference type="ChEBI" id="CHEBI:4194"/>
        <dbReference type="ChEBI" id="CHEBI:15378"/>
        <dbReference type="ChEBI" id="CHEBI:30616"/>
        <dbReference type="ChEBI" id="CHEBI:229467"/>
        <dbReference type="ChEBI" id="CHEBI:456216"/>
        <dbReference type="EC" id="2.7.1.1"/>
    </reaction>
    <physiologicalReaction direction="left-to-right" evidence="4">
        <dbReference type="Rhea" id="RHEA:22741"/>
    </physiologicalReaction>
</comment>
<keyword evidence="6" id="KW-0547">Nucleotide-binding</keyword>
<evidence type="ECO:0000313" key="10">
    <source>
        <dbReference type="Proteomes" id="UP000023152"/>
    </source>
</evidence>
<dbReference type="GO" id="GO:0001678">
    <property type="term" value="P:intracellular glucose homeostasis"/>
    <property type="evidence" value="ECO:0007669"/>
    <property type="project" value="InterPro"/>
</dbReference>
<dbReference type="InterPro" id="IPR022672">
    <property type="entry name" value="Hexokinase_N"/>
</dbReference>
<dbReference type="OrthoDB" id="419537at2759"/>
<evidence type="ECO:0000256" key="4">
    <source>
        <dbReference type="ARBA" id="ARBA00044613"/>
    </source>
</evidence>
<evidence type="ECO:0000256" key="2">
    <source>
        <dbReference type="ARBA" id="ARBA00005028"/>
    </source>
</evidence>
<proteinExistence type="inferred from homology"/>
<keyword evidence="7" id="KW-0472">Membrane</keyword>
<keyword evidence="6" id="KW-0808">Transferase</keyword>
<protein>
    <recommendedName>
        <fullName evidence="6">Phosphotransferase</fullName>
        <ecNumber evidence="6">2.7.1.-</ecNumber>
    </recommendedName>
</protein>
<dbReference type="GO" id="GO:0005739">
    <property type="term" value="C:mitochondrion"/>
    <property type="evidence" value="ECO:0007669"/>
    <property type="project" value="TreeGrafter"/>
</dbReference>
<dbReference type="Gene3D" id="3.30.420.40">
    <property type="match status" value="1"/>
</dbReference>
<evidence type="ECO:0000313" key="9">
    <source>
        <dbReference type="EMBL" id="ETO18650.1"/>
    </source>
</evidence>
<organism evidence="9 10">
    <name type="scientific">Reticulomyxa filosa</name>
    <dbReference type="NCBI Taxonomy" id="46433"/>
    <lineage>
        <taxon>Eukaryota</taxon>
        <taxon>Sar</taxon>
        <taxon>Rhizaria</taxon>
        <taxon>Retaria</taxon>
        <taxon>Foraminifera</taxon>
        <taxon>Monothalamids</taxon>
        <taxon>Reticulomyxidae</taxon>
        <taxon>Reticulomyxa</taxon>
    </lineage>
</organism>
<evidence type="ECO:0000256" key="5">
    <source>
        <dbReference type="ARBA" id="ARBA00047905"/>
    </source>
</evidence>
<dbReference type="PANTHER" id="PTHR19443">
    <property type="entry name" value="HEXOKINASE"/>
    <property type="match status" value="1"/>
</dbReference>
<comment type="pathway">
    <text evidence="2">Carbohydrate metabolism; hexose metabolism.</text>
</comment>
<dbReference type="GO" id="GO:0008865">
    <property type="term" value="F:fructokinase activity"/>
    <property type="evidence" value="ECO:0007669"/>
    <property type="project" value="TreeGrafter"/>
</dbReference>
<accession>X6MX96</accession>
<keyword evidence="10" id="KW-1185">Reference proteome</keyword>
<dbReference type="GO" id="GO:0005536">
    <property type="term" value="F:D-glucose binding"/>
    <property type="evidence" value="ECO:0007669"/>
    <property type="project" value="InterPro"/>
</dbReference>
<feature type="domain" description="Hexokinase N-terminal" evidence="8">
    <location>
        <begin position="49"/>
        <end position="174"/>
    </location>
</feature>
<dbReference type="GO" id="GO:0005829">
    <property type="term" value="C:cytosol"/>
    <property type="evidence" value="ECO:0007669"/>
    <property type="project" value="TreeGrafter"/>
</dbReference>
<dbReference type="GO" id="GO:0004340">
    <property type="term" value="F:glucokinase activity"/>
    <property type="evidence" value="ECO:0007669"/>
    <property type="project" value="TreeGrafter"/>
</dbReference>
<dbReference type="GO" id="GO:0005524">
    <property type="term" value="F:ATP binding"/>
    <property type="evidence" value="ECO:0007669"/>
    <property type="project" value="UniProtKB-UniRule"/>
</dbReference>
<dbReference type="AlphaFoldDB" id="X6MX96"/>
<sequence length="180" mass="21270">MSQVSENSALRKVVQSKYFWMSLGLMTASSMIFYDWYRDRYAKPEVRYERIQVDWQLSTMRMFKIRKAFLEEMEQGLEDKTASNLVKKSSLKMIPSNVVKVPNGTETGVFYTLDWGGSNYRVLKIEFKGKNQKTISKETRIKISEEFQKTDNKDKLFKHLVLVLKDHIQQCDPDRLKKFS</sequence>
<comment type="caution">
    <text evidence="9">The sequence shown here is derived from an EMBL/GenBank/DDBJ whole genome shotgun (WGS) entry which is preliminary data.</text>
</comment>
<dbReference type="PROSITE" id="PS51748">
    <property type="entry name" value="HEXOKINASE_2"/>
    <property type="match status" value="1"/>
</dbReference>
<evidence type="ECO:0000256" key="3">
    <source>
        <dbReference type="ARBA" id="ARBA00023152"/>
    </source>
</evidence>
<dbReference type="GO" id="GO:0006096">
    <property type="term" value="P:glycolytic process"/>
    <property type="evidence" value="ECO:0007669"/>
    <property type="project" value="UniProtKB-KW"/>
</dbReference>
<dbReference type="Pfam" id="PF00349">
    <property type="entry name" value="Hexokinase_1"/>
    <property type="match status" value="1"/>
</dbReference>
<evidence type="ECO:0000256" key="1">
    <source>
        <dbReference type="ARBA" id="ARBA00004888"/>
    </source>
</evidence>
<dbReference type="InterPro" id="IPR001312">
    <property type="entry name" value="Hexokinase"/>
</dbReference>
<keyword evidence="6" id="KW-0067">ATP-binding</keyword>
<keyword evidence="3 6" id="KW-0324">Glycolysis</keyword>
<comment type="similarity">
    <text evidence="6">Belongs to the hexokinase family.</text>
</comment>
<dbReference type="SUPFAM" id="SSF53067">
    <property type="entry name" value="Actin-like ATPase domain"/>
    <property type="match status" value="1"/>
</dbReference>
<reference evidence="9 10" key="1">
    <citation type="journal article" date="2013" name="Curr. Biol.">
        <title>The Genome of the Foraminiferan Reticulomyxa filosa.</title>
        <authorList>
            <person name="Glockner G."/>
            <person name="Hulsmann N."/>
            <person name="Schleicher M."/>
            <person name="Noegel A.A."/>
            <person name="Eichinger L."/>
            <person name="Gallinger C."/>
            <person name="Pawlowski J."/>
            <person name="Sierra R."/>
            <person name="Euteneuer U."/>
            <person name="Pillet L."/>
            <person name="Moustafa A."/>
            <person name="Platzer M."/>
            <person name="Groth M."/>
            <person name="Szafranski K."/>
            <person name="Schliwa M."/>
        </authorList>
    </citation>
    <scope>NUCLEOTIDE SEQUENCE [LARGE SCALE GENOMIC DNA]</scope>
</reference>
<evidence type="ECO:0000256" key="6">
    <source>
        <dbReference type="RuleBase" id="RU362007"/>
    </source>
</evidence>
<dbReference type="InterPro" id="IPR043129">
    <property type="entry name" value="ATPase_NBD"/>
</dbReference>
<feature type="transmembrane region" description="Helical" evidence="7">
    <location>
        <begin position="18"/>
        <end position="37"/>
    </location>
</feature>